<dbReference type="InterPro" id="IPR016181">
    <property type="entry name" value="Acyl_CoA_acyltransferase"/>
</dbReference>
<dbReference type="Pfam" id="PF13480">
    <property type="entry name" value="Acetyltransf_6"/>
    <property type="match status" value="1"/>
</dbReference>
<evidence type="ECO:0000259" key="1">
    <source>
        <dbReference type="Pfam" id="PF13480"/>
    </source>
</evidence>
<keyword evidence="2" id="KW-0808">Transferase</keyword>
<dbReference type="EMBL" id="JBEYRS010000027">
    <property type="protein sequence ID" value="MEW2367592.1"/>
    <property type="molecule type" value="Genomic_DNA"/>
</dbReference>
<comment type="caution">
    <text evidence="2">The sequence shown here is derived from an EMBL/GenBank/DDBJ whole genome shotgun (WGS) entry which is preliminary data.</text>
</comment>
<dbReference type="GO" id="GO:0016746">
    <property type="term" value="F:acyltransferase activity"/>
    <property type="evidence" value="ECO:0007669"/>
    <property type="project" value="UniProtKB-KW"/>
</dbReference>
<evidence type="ECO:0000313" key="2">
    <source>
        <dbReference type="EMBL" id="MEW2367592.1"/>
    </source>
</evidence>
<gene>
    <name evidence="2" type="ORF">AB0887_37430</name>
</gene>
<evidence type="ECO:0000313" key="3">
    <source>
        <dbReference type="Proteomes" id="UP001553843"/>
    </source>
</evidence>
<dbReference type="EC" id="2.3.1.-" evidence="2"/>
<keyword evidence="3" id="KW-1185">Reference proteome</keyword>
<keyword evidence="2" id="KW-0012">Acyltransferase</keyword>
<organism evidence="2 3">
    <name type="scientific">Streptomyces huasconensis</name>
    <dbReference type="NCBI Taxonomy" id="1854574"/>
    <lineage>
        <taxon>Bacteria</taxon>
        <taxon>Bacillati</taxon>
        <taxon>Actinomycetota</taxon>
        <taxon>Actinomycetes</taxon>
        <taxon>Kitasatosporales</taxon>
        <taxon>Streptomycetaceae</taxon>
        <taxon>Streptomyces</taxon>
    </lineage>
</organism>
<protein>
    <submittedName>
        <fullName evidence="2">GNAT family N-acetyltransferase</fullName>
        <ecNumber evidence="2">2.3.1.-</ecNumber>
    </submittedName>
</protein>
<dbReference type="RefSeq" id="WP_359783530.1">
    <property type="nucleotide sequence ID" value="NZ_JBEYRR010000016.1"/>
</dbReference>
<proteinExistence type="predicted"/>
<feature type="domain" description="BioF2-like acetyltransferase" evidence="1">
    <location>
        <begin position="170"/>
        <end position="321"/>
    </location>
</feature>
<dbReference type="InterPro" id="IPR038740">
    <property type="entry name" value="BioF2-like_GNAT_dom"/>
</dbReference>
<name>A0ABV3MA83_9ACTN</name>
<accession>A0ABV3MA83</accession>
<dbReference type="Proteomes" id="UP001553843">
    <property type="component" value="Unassembled WGS sequence"/>
</dbReference>
<dbReference type="Gene3D" id="3.40.630.30">
    <property type="match status" value="1"/>
</dbReference>
<sequence length="356" mass="38956">MNSKVRVLEGTAASAFMASSWADLYRQNSQATPYQSPSWLTGWAHQLPPSSRLVVALCEGPARQVLAAVPLVCDRAGARPRTVALSVPMGEYVRAVGPAAEDPQVAEAFVGYLEELTSDGQHVEMAGLPADGALARRLTSPGPAYAGRWHTTLTDCAEISLPLAYAEMSRSTRRDHKRRQRTWDELAQCRKVTYRRTRDSDELLPAYAVLARLHARRWAGHAPPAGLPHAPGALHWPAVLERCGANMAFIATLAVDDEIVAAQLCLTRHRRAYSVVPAIDPLYKNLAPGHALLRHLAQDLTTAGYEYLDLGRTVPGQHTYKDQYRPRWSKTVCATSAPMACLDVPEELARPTAEGV</sequence>
<dbReference type="SUPFAM" id="SSF55729">
    <property type="entry name" value="Acyl-CoA N-acyltransferases (Nat)"/>
    <property type="match status" value="1"/>
</dbReference>
<reference evidence="2 3" key="1">
    <citation type="submission" date="2024-06" db="EMBL/GenBank/DDBJ databases">
        <title>The Natural Products Discovery Center: Release of the First 8490 Sequenced Strains for Exploring Actinobacteria Biosynthetic Diversity.</title>
        <authorList>
            <person name="Kalkreuter E."/>
            <person name="Kautsar S.A."/>
            <person name="Yang D."/>
            <person name="Bader C.D."/>
            <person name="Teijaro C.N."/>
            <person name="Fluegel L."/>
            <person name="Davis C.M."/>
            <person name="Simpson J.R."/>
            <person name="Lauterbach L."/>
            <person name="Steele A.D."/>
            <person name="Gui C."/>
            <person name="Meng S."/>
            <person name="Li G."/>
            <person name="Viehrig K."/>
            <person name="Ye F."/>
            <person name="Su P."/>
            <person name="Kiefer A.F."/>
            <person name="Nichols A."/>
            <person name="Cepeda A.J."/>
            <person name="Yan W."/>
            <person name="Fan B."/>
            <person name="Jiang Y."/>
            <person name="Adhikari A."/>
            <person name="Zheng C.-J."/>
            <person name="Schuster L."/>
            <person name="Cowan T.M."/>
            <person name="Smanski M.J."/>
            <person name="Chevrette M.G."/>
            <person name="De Carvalho L.P.S."/>
            <person name="Shen B."/>
        </authorList>
    </citation>
    <scope>NUCLEOTIDE SEQUENCE [LARGE SCALE GENOMIC DNA]</scope>
    <source>
        <strain evidence="2 3">NPDC047833</strain>
    </source>
</reference>